<feature type="coiled-coil region" evidence="7">
    <location>
        <begin position="177"/>
        <end position="491"/>
    </location>
</feature>
<comment type="function">
    <text evidence="7">Required for chromosome condensation and partitioning.</text>
</comment>
<comment type="similarity">
    <text evidence="7">Belongs to the SMC family.</text>
</comment>
<dbReference type="Proteomes" id="UP000581135">
    <property type="component" value="Unassembled WGS sequence"/>
</dbReference>
<feature type="coiled-coil region" evidence="7">
    <location>
        <begin position="950"/>
        <end position="977"/>
    </location>
</feature>
<dbReference type="GO" id="GO:0005737">
    <property type="term" value="C:cytoplasm"/>
    <property type="evidence" value="ECO:0007669"/>
    <property type="project" value="UniProtKB-SubCell"/>
</dbReference>
<dbReference type="FunFam" id="3.40.50.300:FF:000901">
    <property type="entry name" value="Chromosome partition protein Smc"/>
    <property type="match status" value="1"/>
</dbReference>
<name>A0A839ST22_9PROT</name>
<protein>
    <recommendedName>
        <fullName evidence="7">Chromosome partition protein Smc</fullName>
    </recommendedName>
</protein>
<dbReference type="EMBL" id="JACHXA010000006">
    <property type="protein sequence ID" value="MBB3065951.1"/>
    <property type="molecule type" value="Genomic_DNA"/>
</dbReference>
<keyword evidence="5 7" id="KW-0175">Coiled coil</keyword>
<dbReference type="GO" id="GO:0003677">
    <property type="term" value="F:DNA binding"/>
    <property type="evidence" value="ECO:0007669"/>
    <property type="project" value="UniProtKB-UniRule"/>
</dbReference>
<evidence type="ECO:0000313" key="10">
    <source>
        <dbReference type="Proteomes" id="UP000581135"/>
    </source>
</evidence>
<dbReference type="SUPFAM" id="SSF75553">
    <property type="entry name" value="Smc hinge domain"/>
    <property type="match status" value="1"/>
</dbReference>
<evidence type="ECO:0000256" key="6">
    <source>
        <dbReference type="ARBA" id="ARBA00023125"/>
    </source>
</evidence>
<keyword evidence="6 7" id="KW-0238">DNA-binding</keyword>
<keyword evidence="4 7" id="KW-0067">ATP-binding</keyword>
<dbReference type="InterPro" id="IPR027417">
    <property type="entry name" value="P-loop_NTPase"/>
</dbReference>
<dbReference type="SUPFAM" id="SSF52540">
    <property type="entry name" value="P-loop containing nucleoside triphosphate hydrolases"/>
    <property type="match status" value="1"/>
</dbReference>
<dbReference type="GO" id="GO:0016887">
    <property type="term" value="F:ATP hydrolysis activity"/>
    <property type="evidence" value="ECO:0007669"/>
    <property type="project" value="InterPro"/>
</dbReference>
<reference evidence="9 10" key="1">
    <citation type="submission" date="2020-08" db="EMBL/GenBank/DDBJ databases">
        <title>Genomic Encyclopedia of Type Strains, Phase III (KMG-III): the genomes of soil and plant-associated and newly described type strains.</title>
        <authorList>
            <person name="Whitman W."/>
        </authorList>
    </citation>
    <scope>NUCLEOTIDE SEQUENCE [LARGE SCALE GENOMIC DNA]</scope>
    <source>
        <strain evidence="9 10">CECT 8803</strain>
    </source>
</reference>
<keyword evidence="10" id="KW-1185">Reference proteome</keyword>
<dbReference type="Pfam" id="PF02463">
    <property type="entry name" value="SMC_N"/>
    <property type="match status" value="1"/>
</dbReference>
<feature type="coiled-coil region" evidence="7">
    <location>
        <begin position="882"/>
        <end position="909"/>
    </location>
</feature>
<dbReference type="HAMAP" id="MF_01894">
    <property type="entry name" value="Smc_prok"/>
    <property type="match status" value="1"/>
</dbReference>
<dbReference type="GO" id="GO:0005524">
    <property type="term" value="F:ATP binding"/>
    <property type="evidence" value="ECO:0007669"/>
    <property type="project" value="UniProtKB-UniRule"/>
</dbReference>
<dbReference type="GO" id="GO:0006260">
    <property type="term" value="P:DNA replication"/>
    <property type="evidence" value="ECO:0007669"/>
    <property type="project" value="UniProtKB-UniRule"/>
</dbReference>
<dbReference type="CDD" id="cd03278">
    <property type="entry name" value="ABC_SMC_barmotin"/>
    <property type="match status" value="1"/>
</dbReference>
<dbReference type="GO" id="GO:0030261">
    <property type="term" value="P:chromosome condensation"/>
    <property type="evidence" value="ECO:0007669"/>
    <property type="project" value="InterPro"/>
</dbReference>
<comment type="subunit">
    <text evidence="7">Homodimer.</text>
</comment>
<sequence length="1153" mass="126987">MHFTKLRLSGFKSFVDPTEVVIEPGMTGVVGPNGCGKSNLVEALRWVMGETSAKRMRGGEMDDMIFAGTSSRPARNLAEVALTIDNSDRSAPPQFNDSTELEIVRRIQRNSGSNYRVNGKEVRARDVQLLFADLATGAHSTAMVSQGRVSAIISSKATDRRILLEEAAGITGLHSRRHEAELRLRAAETNLERLDDVIGALEAQLAGLKKQVRQASRYRNIAEQLRRTEALLLHLDAEAATAELGRAEERLEAARERVVSLTEEAARRSSLQADIASKLPLLRQAEAEAAAALQRLVLERDSLQREEQQLAEAVQAARERLEQLDQDSQRAQAVTADAAEAQQRLDLEVTALQDASSGEAEAEKAAREHLEKVTVEAAETEEKLGALNQRIAADAERAGALERRIDELATRLARLTRQREETEAQRERVAADTLPEGALAAAVQARETAERRLADLEKMVERIEVEALEVRASETKEREAFETLRRDLEKREAEAAALAALVEPDEGDIWAPLIHTVKVAAGFEMALGVALGDELDASGDEAAPAHWLELPPLDRPPALPQGAEPLSGRVKGPKALTRALSQIGVVADKATGRRLQSALQPGQRLVTRDGDLWRWDGYTLRQGAPTTAAQRLQQRNRLGEVRGEIEVALQTVTTAEQRFKAAGAKVAAVVEKEKELREEQRAAFRQVGEARQAENRLAQQASALAARLANLEEQQARLLAEQEETSQALSMARSDHKELPDLAAERARASDLRADLAERRARQSEALATLNRLTAEAGQRRYRLQSIESERKGWIDRTEAAARHLAELSERRQKGEAELARLQTRPEGLAERRGLLVEKIEVAEQGRREAADALALGESAQAEADRGVKAAEADLGTAREDRVRAEGLLEQAQATVKTLELRVEERLEARVESLLEVAEFDPGQELPPRHEIESRLQRLQRERENIGPVNLRAESEAAELQEQIEGMQNERDDLIAAIGRLRQGISSLNKEGRARLLKAFEQVNEHFQELFVRLFGGGRAHLALTEADDPLEAGLEIMASPPGKRLQVMSLLSGGEQALTALSLLFACFLTNPAPICVLDEVDAPLDDANVDRFCSLVAELAEQTETRFLVVTHHRMTMARVDRLFGVTMAERGVSQFVSVDLEAAEALRETA</sequence>
<dbReference type="GO" id="GO:0007062">
    <property type="term" value="P:sister chromatid cohesion"/>
    <property type="evidence" value="ECO:0007669"/>
    <property type="project" value="InterPro"/>
</dbReference>
<evidence type="ECO:0000256" key="1">
    <source>
        <dbReference type="ARBA" id="ARBA00004496"/>
    </source>
</evidence>
<dbReference type="InterPro" id="IPR024704">
    <property type="entry name" value="SMC"/>
</dbReference>
<dbReference type="GO" id="GO:0005694">
    <property type="term" value="C:chromosome"/>
    <property type="evidence" value="ECO:0007669"/>
    <property type="project" value="InterPro"/>
</dbReference>
<comment type="caution">
    <text evidence="9">The sequence shown here is derived from an EMBL/GenBank/DDBJ whole genome shotgun (WGS) entry which is preliminary data.</text>
</comment>
<dbReference type="RefSeq" id="WP_183416780.1">
    <property type="nucleotide sequence ID" value="NZ_JACHXA010000006.1"/>
</dbReference>
<feature type="coiled-coil region" evidence="7">
    <location>
        <begin position="694"/>
        <end position="728"/>
    </location>
</feature>
<dbReference type="Gene3D" id="3.40.50.300">
    <property type="entry name" value="P-loop containing nucleotide triphosphate hydrolases"/>
    <property type="match status" value="2"/>
</dbReference>
<accession>A0A839ST22</accession>
<dbReference type="GO" id="GO:0007059">
    <property type="term" value="P:chromosome segregation"/>
    <property type="evidence" value="ECO:0007669"/>
    <property type="project" value="UniProtKB-UniRule"/>
</dbReference>
<evidence type="ECO:0000256" key="3">
    <source>
        <dbReference type="ARBA" id="ARBA00022741"/>
    </source>
</evidence>
<evidence type="ECO:0000256" key="2">
    <source>
        <dbReference type="ARBA" id="ARBA00022490"/>
    </source>
</evidence>
<comment type="domain">
    <text evidence="7">Contains large globular domains required for ATP hydrolysis at each terminus and a third globular domain forming a flexible hinge near the middle of the molecule. These domains are separated by coiled-coil structures.</text>
</comment>
<dbReference type="InterPro" id="IPR036277">
    <property type="entry name" value="SMC_hinge_sf"/>
</dbReference>
<feature type="domain" description="SMC hinge" evidence="8">
    <location>
        <begin position="507"/>
        <end position="596"/>
    </location>
</feature>
<evidence type="ECO:0000256" key="7">
    <source>
        <dbReference type="HAMAP-Rule" id="MF_01894"/>
    </source>
</evidence>
<evidence type="ECO:0000256" key="4">
    <source>
        <dbReference type="ARBA" id="ARBA00022840"/>
    </source>
</evidence>
<gene>
    <name evidence="7" type="primary">smc</name>
    <name evidence="9" type="ORF">FHR98_002254</name>
</gene>
<dbReference type="PANTHER" id="PTHR43977">
    <property type="entry name" value="STRUCTURAL MAINTENANCE OF CHROMOSOMES PROTEIN 3"/>
    <property type="match status" value="1"/>
</dbReference>
<keyword evidence="3 7" id="KW-0547">Nucleotide-binding</keyword>
<evidence type="ECO:0000313" key="9">
    <source>
        <dbReference type="EMBL" id="MBB3065951.1"/>
    </source>
</evidence>
<dbReference type="PIRSF" id="PIRSF005719">
    <property type="entry name" value="SMC"/>
    <property type="match status" value="1"/>
</dbReference>
<organism evidence="9 10">
    <name type="scientific">Limibacillus halophilus</name>
    <dbReference type="NCBI Taxonomy" id="1579333"/>
    <lineage>
        <taxon>Bacteria</taxon>
        <taxon>Pseudomonadati</taxon>
        <taxon>Pseudomonadota</taxon>
        <taxon>Alphaproteobacteria</taxon>
        <taxon>Rhodospirillales</taxon>
        <taxon>Rhodovibrionaceae</taxon>
        <taxon>Limibacillus</taxon>
    </lineage>
</organism>
<dbReference type="InterPro" id="IPR010935">
    <property type="entry name" value="SMC_hinge"/>
</dbReference>
<comment type="subcellular location">
    <subcellularLocation>
        <location evidence="1 7">Cytoplasm</location>
    </subcellularLocation>
</comment>
<dbReference type="AlphaFoldDB" id="A0A839ST22"/>
<dbReference type="InterPro" id="IPR011890">
    <property type="entry name" value="SMC_prok"/>
</dbReference>
<proteinExistence type="inferred from homology"/>
<evidence type="ECO:0000256" key="5">
    <source>
        <dbReference type="ARBA" id="ARBA00023054"/>
    </source>
</evidence>
<keyword evidence="2 7" id="KW-0963">Cytoplasm</keyword>
<dbReference type="InterPro" id="IPR003395">
    <property type="entry name" value="RecF/RecN/SMC_N"/>
</dbReference>
<dbReference type="SMART" id="SM00968">
    <property type="entry name" value="SMC_hinge"/>
    <property type="match status" value="1"/>
</dbReference>
<evidence type="ECO:0000259" key="8">
    <source>
        <dbReference type="SMART" id="SM00968"/>
    </source>
</evidence>
<feature type="binding site" evidence="7">
    <location>
        <begin position="32"/>
        <end position="39"/>
    </location>
    <ligand>
        <name>ATP</name>
        <dbReference type="ChEBI" id="CHEBI:30616"/>
    </ligand>
</feature>